<dbReference type="PROSITE" id="PS00211">
    <property type="entry name" value="ABC_TRANSPORTER_1"/>
    <property type="match status" value="1"/>
</dbReference>
<keyword evidence="3 5" id="KW-0067">ATP-binding</keyword>
<dbReference type="EMBL" id="JAIXNE010000001">
    <property type="protein sequence ID" value="MCA6073497.1"/>
    <property type="molecule type" value="Genomic_DNA"/>
</dbReference>
<dbReference type="Pfam" id="PF00005">
    <property type="entry name" value="ABC_tran"/>
    <property type="match status" value="1"/>
</dbReference>
<evidence type="ECO:0000313" key="6">
    <source>
        <dbReference type="Proteomes" id="UP001139409"/>
    </source>
</evidence>
<dbReference type="PROSITE" id="PS50893">
    <property type="entry name" value="ABC_TRANSPORTER_2"/>
    <property type="match status" value="1"/>
</dbReference>
<dbReference type="InterPro" id="IPR017871">
    <property type="entry name" value="ABC_transporter-like_CS"/>
</dbReference>
<dbReference type="PANTHER" id="PTHR42781">
    <property type="entry name" value="SPERMIDINE/PUTRESCINE IMPORT ATP-BINDING PROTEIN POTA"/>
    <property type="match status" value="1"/>
</dbReference>
<dbReference type="Gene3D" id="3.40.50.300">
    <property type="entry name" value="P-loop containing nucleotide triphosphate hydrolases"/>
    <property type="match status" value="1"/>
</dbReference>
<gene>
    <name evidence="5" type="ORF">LDX50_01400</name>
</gene>
<sequence length="291" mass="32645">MIEISVRKPLYSAGDELKLDVTINLEPGQIMALYGPSGVGKTSLLRMISGLMRPESGRICINGKVWFDSSTKQNLKPQERNAGFVFQDFALFPNLTVEGNLMYGLPKNSSRQMVYDLLERFELQKLKDRKPELLSGGQKQRVALARTLVQQPELLLLDEPLSALDPSMRRSLQDYIRQINSEQQCTIILVSHDISEIFRTAHKVLVLDNGKADRYGAPHDVFARKQISGKFRFTGEILGIRKEDVIYVAEVLIGTDIIKVVLDPSEITNLSVGDKVMVASKAFNPIIQKLS</sequence>
<reference evidence="5" key="1">
    <citation type="submission" date="2021-09" db="EMBL/GenBank/DDBJ databases">
        <title>Fulvivirga sp. isolated from coastal sediment.</title>
        <authorList>
            <person name="Yu H."/>
        </authorList>
    </citation>
    <scope>NUCLEOTIDE SEQUENCE</scope>
    <source>
        <strain evidence="5">1062</strain>
    </source>
</reference>
<feature type="domain" description="ABC transporter" evidence="4">
    <location>
        <begin position="1"/>
        <end position="234"/>
    </location>
</feature>
<dbReference type="PANTHER" id="PTHR42781:SF4">
    <property type="entry name" value="SPERMIDINE_PUTRESCINE IMPORT ATP-BINDING PROTEIN POTA"/>
    <property type="match status" value="1"/>
</dbReference>
<proteinExistence type="predicted"/>
<dbReference type="AlphaFoldDB" id="A0A9X1HMV1"/>
<dbReference type="Proteomes" id="UP001139409">
    <property type="component" value="Unassembled WGS sequence"/>
</dbReference>
<organism evidence="5 6">
    <name type="scientific">Fulvivirga sedimenti</name>
    <dbReference type="NCBI Taxonomy" id="2879465"/>
    <lineage>
        <taxon>Bacteria</taxon>
        <taxon>Pseudomonadati</taxon>
        <taxon>Bacteroidota</taxon>
        <taxon>Cytophagia</taxon>
        <taxon>Cytophagales</taxon>
        <taxon>Fulvivirgaceae</taxon>
        <taxon>Fulvivirga</taxon>
    </lineage>
</organism>
<name>A0A9X1HMV1_9BACT</name>
<evidence type="ECO:0000256" key="2">
    <source>
        <dbReference type="ARBA" id="ARBA00022741"/>
    </source>
</evidence>
<accession>A0A9X1HMV1</accession>
<dbReference type="InterPro" id="IPR027417">
    <property type="entry name" value="P-loop_NTPase"/>
</dbReference>
<evidence type="ECO:0000256" key="1">
    <source>
        <dbReference type="ARBA" id="ARBA00022448"/>
    </source>
</evidence>
<dbReference type="InterPro" id="IPR003593">
    <property type="entry name" value="AAA+_ATPase"/>
</dbReference>
<dbReference type="GO" id="GO:0016887">
    <property type="term" value="F:ATP hydrolysis activity"/>
    <property type="evidence" value="ECO:0007669"/>
    <property type="project" value="InterPro"/>
</dbReference>
<protein>
    <submittedName>
        <fullName evidence="5">ATP-binding cassette domain-containing protein</fullName>
    </submittedName>
</protein>
<evidence type="ECO:0000313" key="5">
    <source>
        <dbReference type="EMBL" id="MCA6073497.1"/>
    </source>
</evidence>
<dbReference type="SUPFAM" id="SSF52540">
    <property type="entry name" value="P-loop containing nucleoside triphosphate hydrolases"/>
    <property type="match status" value="1"/>
</dbReference>
<dbReference type="SMART" id="SM00382">
    <property type="entry name" value="AAA"/>
    <property type="match status" value="1"/>
</dbReference>
<keyword evidence="6" id="KW-1185">Reference proteome</keyword>
<dbReference type="GO" id="GO:0005524">
    <property type="term" value="F:ATP binding"/>
    <property type="evidence" value="ECO:0007669"/>
    <property type="project" value="UniProtKB-KW"/>
</dbReference>
<evidence type="ECO:0000256" key="3">
    <source>
        <dbReference type="ARBA" id="ARBA00022840"/>
    </source>
</evidence>
<dbReference type="InterPro" id="IPR003439">
    <property type="entry name" value="ABC_transporter-like_ATP-bd"/>
</dbReference>
<dbReference type="InterPro" id="IPR050093">
    <property type="entry name" value="ABC_SmlMolc_Importer"/>
</dbReference>
<keyword evidence="1" id="KW-0813">Transport</keyword>
<dbReference type="RefSeq" id="WP_225696613.1">
    <property type="nucleotide sequence ID" value="NZ_JAIXNE010000001.1"/>
</dbReference>
<keyword evidence="2" id="KW-0547">Nucleotide-binding</keyword>
<evidence type="ECO:0000259" key="4">
    <source>
        <dbReference type="PROSITE" id="PS50893"/>
    </source>
</evidence>
<comment type="caution">
    <text evidence="5">The sequence shown here is derived from an EMBL/GenBank/DDBJ whole genome shotgun (WGS) entry which is preliminary data.</text>
</comment>